<evidence type="ECO:0000313" key="3">
    <source>
        <dbReference type="Proteomes" id="UP000271889"/>
    </source>
</evidence>
<feature type="region of interest" description="Disordered" evidence="1">
    <location>
        <begin position="1"/>
        <end position="66"/>
    </location>
</feature>
<dbReference type="EMBL" id="UYRV01000982">
    <property type="protein sequence ID" value="VDK46016.1"/>
    <property type="molecule type" value="Genomic_DNA"/>
</dbReference>
<reference evidence="2 3" key="1">
    <citation type="submission" date="2018-11" db="EMBL/GenBank/DDBJ databases">
        <authorList>
            <consortium name="Pathogen Informatics"/>
        </authorList>
    </citation>
    <scope>NUCLEOTIDE SEQUENCE [LARGE SCALE GENOMIC DNA]</scope>
</reference>
<evidence type="ECO:0000313" key="2">
    <source>
        <dbReference type="EMBL" id="VDK46016.1"/>
    </source>
</evidence>
<keyword evidence="3" id="KW-1185">Reference proteome</keyword>
<feature type="region of interest" description="Disordered" evidence="1">
    <location>
        <begin position="118"/>
        <end position="148"/>
    </location>
</feature>
<feature type="compositionally biased region" description="Polar residues" evidence="1">
    <location>
        <begin position="136"/>
        <end position="148"/>
    </location>
</feature>
<feature type="compositionally biased region" description="Pro residues" evidence="1">
    <location>
        <begin position="44"/>
        <end position="53"/>
    </location>
</feature>
<organism evidence="2 3">
    <name type="scientific">Cylicostephanus goldi</name>
    <name type="common">Nematode worm</name>
    <dbReference type="NCBI Taxonomy" id="71465"/>
    <lineage>
        <taxon>Eukaryota</taxon>
        <taxon>Metazoa</taxon>
        <taxon>Ecdysozoa</taxon>
        <taxon>Nematoda</taxon>
        <taxon>Chromadorea</taxon>
        <taxon>Rhabditida</taxon>
        <taxon>Rhabditina</taxon>
        <taxon>Rhabditomorpha</taxon>
        <taxon>Strongyloidea</taxon>
        <taxon>Strongylidae</taxon>
        <taxon>Cylicostephanus</taxon>
    </lineage>
</organism>
<gene>
    <name evidence="2" type="ORF">CGOC_LOCUS647</name>
</gene>
<sequence>MPRSTPLQQPRKELNTASTPLSNEDSQESQPQKEDQRPEERPPLPELPPPLPPKPRHTTHKVDGEDIIQVQGKTETTTTVRVAEHLLNDLDAVLDKEEFPPGSKERLEIVAKNIQRQFEKKKPSHPPIPFLHNEESNSQQQGQVPEII</sequence>
<evidence type="ECO:0000256" key="1">
    <source>
        <dbReference type="SAM" id="MobiDB-lite"/>
    </source>
</evidence>
<dbReference type="Proteomes" id="UP000271889">
    <property type="component" value="Unassembled WGS sequence"/>
</dbReference>
<feature type="compositionally biased region" description="Polar residues" evidence="1">
    <location>
        <begin position="15"/>
        <end position="30"/>
    </location>
</feature>
<protein>
    <submittedName>
        <fullName evidence="2">Uncharacterized protein</fullName>
    </submittedName>
</protein>
<dbReference type="AlphaFoldDB" id="A0A3P6Q339"/>
<proteinExistence type="predicted"/>
<name>A0A3P6Q339_CYLGO</name>
<feature type="compositionally biased region" description="Basic and acidic residues" evidence="1">
    <location>
        <begin position="31"/>
        <end position="43"/>
    </location>
</feature>
<accession>A0A3P6Q339</accession>